<dbReference type="OrthoDB" id="301415at2759"/>
<dbReference type="EMBL" id="GL945477">
    <property type="protein sequence ID" value="EGO01692.1"/>
    <property type="molecule type" value="Genomic_DNA"/>
</dbReference>
<proteinExistence type="predicted"/>
<dbReference type="GO" id="GO:0005524">
    <property type="term" value="F:ATP binding"/>
    <property type="evidence" value="ECO:0007669"/>
    <property type="project" value="InterPro"/>
</dbReference>
<keyword evidence="6" id="KW-1185">Reference proteome</keyword>
<organism evidence="6">
    <name type="scientific">Serpula lacrymans var. lacrymans (strain S7.3)</name>
    <name type="common">Dry rot fungus</name>
    <dbReference type="NCBI Taxonomy" id="936435"/>
    <lineage>
        <taxon>Eukaryota</taxon>
        <taxon>Fungi</taxon>
        <taxon>Dikarya</taxon>
        <taxon>Basidiomycota</taxon>
        <taxon>Agaricomycotina</taxon>
        <taxon>Agaricomycetes</taxon>
        <taxon>Agaricomycetidae</taxon>
        <taxon>Boletales</taxon>
        <taxon>Coniophorineae</taxon>
        <taxon>Serpulaceae</taxon>
        <taxon>Serpula</taxon>
    </lineage>
</organism>
<dbReference type="STRING" id="936435.F8PNG5"/>
<feature type="domain" description="Alpha-type protein kinase" evidence="4">
    <location>
        <begin position="18"/>
        <end position="268"/>
    </location>
</feature>
<accession>F8PNG5</accession>
<keyword evidence="2" id="KW-0808">Transferase</keyword>
<dbReference type="Gene3D" id="3.20.200.10">
    <property type="entry name" value="MHCK/EF2 kinase"/>
    <property type="match status" value="1"/>
</dbReference>
<dbReference type="PROSITE" id="PS51158">
    <property type="entry name" value="ALPHA_KINASE"/>
    <property type="match status" value="1"/>
</dbReference>
<reference evidence="6" key="1">
    <citation type="journal article" date="2011" name="Science">
        <title>The plant cell wall-decomposing machinery underlies the functional diversity of forest fungi.</title>
        <authorList>
            <person name="Eastwood D.C."/>
            <person name="Floudas D."/>
            <person name="Binder M."/>
            <person name="Majcherczyk A."/>
            <person name="Schneider P."/>
            <person name="Aerts A."/>
            <person name="Asiegbu F.O."/>
            <person name="Baker S.E."/>
            <person name="Barry K."/>
            <person name="Bendiksby M."/>
            <person name="Blumentritt M."/>
            <person name="Coutinho P.M."/>
            <person name="Cullen D."/>
            <person name="de Vries R.P."/>
            <person name="Gathman A."/>
            <person name="Goodell B."/>
            <person name="Henrissat B."/>
            <person name="Ihrmark K."/>
            <person name="Kauserud H."/>
            <person name="Kohler A."/>
            <person name="LaButti K."/>
            <person name="Lapidus A."/>
            <person name="Lavin J.L."/>
            <person name="Lee Y.-H."/>
            <person name="Lindquist E."/>
            <person name="Lilly W."/>
            <person name="Lucas S."/>
            <person name="Morin E."/>
            <person name="Murat C."/>
            <person name="Oguiza J.A."/>
            <person name="Park J."/>
            <person name="Pisabarro A.G."/>
            <person name="Riley R."/>
            <person name="Rosling A."/>
            <person name="Salamov A."/>
            <person name="Schmidt O."/>
            <person name="Schmutz J."/>
            <person name="Skrede I."/>
            <person name="Stenlid J."/>
            <person name="Wiebenga A."/>
            <person name="Xie X."/>
            <person name="Kuees U."/>
            <person name="Hibbett D.S."/>
            <person name="Hoffmeister D."/>
            <person name="Hoegberg N."/>
            <person name="Martin F."/>
            <person name="Grigoriev I.V."/>
            <person name="Watkinson S.C."/>
        </authorList>
    </citation>
    <scope>NUCLEOTIDE SEQUENCE [LARGE SCALE GENOMIC DNA]</scope>
    <source>
        <strain evidence="6">strain S7.3</strain>
    </source>
</reference>
<dbReference type="Proteomes" id="UP000008063">
    <property type="component" value="Unassembled WGS sequence"/>
</dbReference>
<evidence type="ECO:0000313" key="5">
    <source>
        <dbReference type="EMBL" id="EGO01692.1"/>
    </source>
</evidence>
<dbReference type="InterPro" id="IPR011009">
    <property type="entry name" value="Kinase-like_dom_sf"/>
</dbReference>
<keyword evidence="3" id="KW-0418">Kinase</keyword>
<dbReference type="SUPFAM" id="SSF56112">
    <property type="entry name" value="Protein kinase-like (PK-like)"/>
    <property type="match status" value="1"/>
</dbReference>
<keyword evidence="1" id="KW-0723">Serine/threonine-protein kinase</keyword>
<sequence>MTLAVDTNSKSMVAPAGTFKMCHPAWFERNDDSSMSTESSAITKVVNVVAKRWFYRDPVDAADTGAGRGRKRLTTKDELAKMLDEANCLYWGTSLMNLAYDAVDEFISQSGGHCTIHIPQLCVVHAGLAVPQDARHGRSAVYLLEEIIEGKFIKYVNNNSATPRNGLGRAEHDIALFLCFAQHLQYWLSRGLVFLSDFQGAGTLLTECQVITTMCLGCFLPGGYHIDLLSLLGNMHHASVKGIGQKLSKISPNSILVMIFVSTLACQY</sequence>
<evidence type="ECO:0000313" key="6">
    <source>
        <dbReference type="Proteomes" id="UP000008063"/>
    </source>
</evidence>
<dbReference type="Pfam" id="PF02816">
    <property type="entry name" value="Alpha_kinase"/>
    <property type="match status" value="1"/>
</dbReference>
<dbReference type="AlphaFoldDB" id="F8PNG5"/>
<evidence type="ECO:0000259" key="4">
    <source>
        <dbReference type="PROSITE" id="PS51158"/>
    </source>
</evidence>
<dbReference type="GO" id="GO:0004674">
    <property type="term" value="F:protein serine/threonine kinase activity"/>
    <property type="evidence" value="ECO:0007669"/>
    <property type="project" value="UniProtKB-KW"/>
</dbReference>
<name>F8PNG5_SERL3</name>
<dbReference type="HOGENOM" id="CLU_073913_0_0_1"/>
<evidence type="ECO:0000256" key="1">
    <source>
        <dbReference type="ARBA" id="ARBA00022527"/>
    </source>
</evidence>
<protein>
    <recommendedName>
        <fullName evidence="4">Alpha-type protein kinase domain-containing protein</fullName>
    </recommendedName>
</protein>
<evidence type="ECO:0000256" key="3">
    <source>
        <dbReference type="ARBA" id="ARBA00022777"/>
    </source>
</evidence>
<gene>
    <name evidence="5" type="ORF">SERLA73DRAFT_177124</name>
</gene>
<evidence type="ECO:0000256" key="2">
    <source>
        <dbReference type="ARBA" id="ARBA00022679"/>
    </source>
</evidence>
<dbReference type="InParanoid" id="F8PNG5"/>
<dbReference type="InterPro" id="IPR004166">
    <property type="entry name" value="a-kinase_dom"/>
</dbReference>